<proteinExistence type="predicted"/>
<dbReference type="Proteomes" id="UP000019184">
    <property type="component" value="Unassembled WGS sequence"/>
</dbReference>
<protein>
    <submittedName>
        <fullName evidence="1">Uncharacterized protein</fullName>
    </submittedName>
</protein>
<comment type="caution">
    <text evidence="1">The sequence shown here is derived from an EMBL/GenBank/DDBJ whole genome shotgun (WGS) entry which is preliminary data.</text>
</comment>
<gene>
    <name evidence="1" type="ORF">BN874_990035</name>
</gene>
<organism evidence="1 2">
    <name type="scientific">Candidatus Contendobacter odensis Run_B_J11</name>
    <dbReference type="NCBI Taxonomy" id="1400861"/>
    <lineage>
        <taxon>Bacteria</taxon>
        <taxon>Pseudomonadati</taxon>
        <taxon>Pseudomonadota</taxon>
        <taxon>Gammaproteobacteria</taxon>
        <taxon>Candidatus Competibacteraceae</taxon>
        <taxon>Candidatus Contendibacter</taxon>
    </lineage>
</organism>
<accession>A0A7U7J6D6</accession>
<reference evidence="1 2" key="1">
    <citation type="journal article" date="2014" name="ISME J.">
        <title>Candidatus Competibacter-lineage genomes retrieved from metagenomes reveal functional metabolic diversity.</title>
        <authorList>
            <person name="McIlroy S.J."/>
            <person name="Albertsen M."/>
            <person name="Andresen E.K."/>
            <person name="Saunders A.M."/>
            <person name="Kristiansen R."/>
            <person name="Stokholm-Bjerregaard M."/>
            <person name="Nielsen K.L."/>
            <person name="Nielsen P.H."/>
        </authorList>
    </citation>
    <scope>NUCLEOTIDE SEQUENCE [LARGE SCALE GENOMIC DNA]</scope>
    <source>
        <strain evidence="1 2">Run_B_J11</strain>
    </source>
</reference>
<dbReference type="AlphaFoldDB" id="A0A7U7J6D6"/>
<evidence type="ECO:0000313" key="1">
    <source>
        <dbReference type="EMBL" id="CDH47823.1"/>
    </source>
</evidence>
<keyword evidence="2" id="KW-1185">Reference proteome</keyword>
<name>A0A7U7J6D6_9GAMM</name>
<dbReference type="EMBL" id="CBTK010000319">
    <property type="protein sequence ID" value="CDH47823.1"/>
    <property type="molecule type" value="Genomic_DNA"/>
</dbReference>
<evidence type="ECO:0000313" key="2">
    <source>
        <dbReference type="Proteomes" id="UP000019184"/>
    </source>
</evidence>
<sequence>MWQWCQDLRFPSFPRQRESSKPLKKLDTCFREYDDFKRLSKNQVIDLLNGGVGLKLARSGFRAKFLFKINGEFCDSL</sequence>